<reference evidence="1 4" key="2">
    <citation type="submission" date="2021-02" db="EMBL/GenBank/DDBJ databases">
        <title>FDA dAtabase for Regulatory Grade micrObial Sequences (FDA-ARGOS): Supporting development and validation of Infectious Disease Dx tests.</title>
        <authorList>
            <person name="Carlson P."/>
            <person name="Fischbach M."/>
            <person name="Hastie J."/>
            <person name="Bilen M."/>
            <person name="Cheng A."/>
            <person name="Tallon L."/>
            <person name="Sadzewicz L."/>
            <person name="Zhao X."/>
            <person name="Boylan J."/>
            <person name="Ott S."/>
            <person name="Bowen H."/>
            <person name="Vavikolanu K."/>
            <person name="Mehta A."/>
            <person name="Aluvathingal J."/>
            <person name="Nadendla S."/>
            <person name="Yan Y."/>
            <person name="Sichtig H."/>
        </authorList>
    </citation>
    <scope>NUCLEOTIDE SEQUENCE [LARGE SCALE GENOMIC DNA]</scope>
    <source>
        <strain evidence="1 4">FDAARGOS_1229</strain>
    </source>
</reference>
<evidence type="ECO:0000313" key="3">
    <source>
        <dbReference type="Proteomes" id="UP000286063"/>
    </source>
</evidence>
<dbReference type="AlphaFoldDB" id="A0A413IQ14"/>
<sequence>MEVEPGPFVQLNNQGVCGSLGLNEIDYVDFFVVLSMTVYFQKDTNLDQMKEKERVEYLKKSSKKVVKQYGPDYYRKVKPLIIERIVIGVRDSISAGWMRREHKGRAYYLVEFPYDPNYEYFHAGFAARVYFWADTGIVFQVVFGNGWGFVEIDQPEKYKDQERIMEYERQPPKKQEE</sequence>
<dbReference type="OrthoDB" id="1091859at2"/>
<dbReference type="Proteomes" id="UP000654720">
    <property type="component" value="Chromosome"/>
</dbReference>
<keyword evidence="4" id="KW-1185">Reference proteome</keyword>
<protein>
    <submittedName>
        <fullName evidence="2">Uncharacterized protein</fullName>
    </submittedName>
</protein>
<dbReference type="EMBL" id="QSCR01000007">
    <property type="protein sequence ID" value="RGY19236.1"/>
    <property type="molecule type" value="Genomic_DNA"/>
</dbReference>
<accession>A0A413IQ14</accession>
<dbReference type="RefSeq" id="WP_027201826.1">
    <property type="nucleotide sequence ID" value="NZ_CAJKXH010000033.1"/>
</dbReference>
<evidence type="ECO:0000313" key="1">
    <source>
        <dbReference type="EMBL" id="QRO50393.1"/>
    </source>
</evidence>
<evidence type="ECO:0000313" key="2">
    <source>
        <dbReference type="EMBL" id="RGY19236.1"/>
    </source>
</evidence>
<name>A0A413IQ14_9BACT</name>
<proteinExistence type="predicted"/>
<gene>
    <name evidence="2" type="ORF">DXA50_06635</name>
    <name evidence="1" type="ORF">I6J59_01780</name>
</gene>
<organism evidence="2 3">
    <name type="scientific">Butyricimonas virosa</name>
    <dbReference type="NCBI Taxonomy" id="544645"/>
    <lineage>
        <taxon>Bacteria</taxon>
        <taxon>Pseudomonadati</taxon>
        <taxon>Bacteroidota</taxon>
        <taxon>Bacteroidia</taxon>
        <taxon>Bacteroidales</taxon>
        <taxon>Odoribacteraceae</taxon>
        <taxon>Butyricimonas</taxon>
    </lineage>
</organism>
<reference evidence="2 3" key="1">
    <citation type="submission" date="2018-08" db="EMBL/GenBank/DDBJ databases">
        <title>A genome reference for cultivated species of the human gut microbiota.</title>
        <authorList>
            <person name="Zou Y."/>
            <person name="Xue W."/>
            <person name="Luo G."/>
        </authorList>
    </citation>
    <scope>NUCLEOTIDE SEQUENCE [LARGE SCALE GENOMIC DNA]</scope>
    <source>
        <strain evidence="2 3">OF02-7</strain>
    </source>
</reference>
<dbReference type="GeneID" id="93096808"/>
<dbReference type="EMBL" id="CP069450">
    <property type="protein sequence ID" value="QRO50393.1"/>
    <property type="molecule type" value="Genomic_DNA"/>
</dbReference>
<dbReference type="Proteomes" id="UP000286063">
    <property type="component" value="Unassembled WGS sequence"/>
</dbReference>
<evidence type="ECO:0000313" key="4">
    <source>
        <dbReference type="Proteomes" id="UP000654720"/>
    </source>
</evidence>